<protein>
    <recommendedName>
        <fullName evidence="3">MULE domain-containing protein</fullName>
    </recommendedName>
</protein>
<accession>A0A6G0VSV2</accession>
<dbReference type="EMBL" id="VUJU01012211">
    <property type="protein sequence ID" value="KAF0708341.1"/>
    <property type="molecule type" value="Genomic_DNA"/>
</dbReference>
<dbReference type="AlphaFoldDB" id="A0A6G0VSV2"/>
<evidence type="ECO:0008006" key="3">
    <source>
        <dbReference type="Google" id="ProtNLM"/>
    </source>
</evidence>
<dbReference type="Proteomes" id="UP000478052">
    <property type="component" value="Unassembled WGS sequence"/>
</dbReference>
<comment type="caution">
    <text evidence="1">The sequence shown here is derived from an EMBL/GenBank/DDBJ whole genome shotgun (WGS) entry which is preliminary data.</text>
</comment>
<dbReference type="OrthoDB" id="6617361at2759"/>
<keyword evidence="2" id="KW-1185">Reference proteome</keyword>
<evidence type="ECO:0000313" key="2">
    <source>
        <dbReference type="Proteomes" id="UP000478052"/>
    </source>
</evidence>
<evidence type="ECO:0000313" key="1">
    <source>
        <dbReference type="EMBL" id="KAF0708341.1"/>
    </source>
</evidence>
<reference evidence="1 2" key="1">
    <citation type="submission" date="2019-08" db="EMBL/GenBank/DDBJ databases">
        <title>Whole genome of Aphis craccivora.</title>
        <authorList>
            <person name="Voronova N.V."/>
            <person name="Shulinski R.S."/>
            <person name="Bandarenka Y.V."/>
            <person name="Zhorov D.G."/>
            <person name="Warner D."/>
        </authorList>
    </citation>
    <scope>NUCLEOTIDE SEQUENCE [LARGE SCALE GENOMIC DNA]</scope>
    <source>
        <strain evidence="1">180601</strain>
        <tissue evidence="1">Whole Body</tissue>
    </source>
</reference>
<name>A0A6G0VSV2_APHCR</name>
<sequence>MYSGSIITRTTNSCESFHSKFNGMFYSAHPNIYKFIDVLKNVQKDTYIKIRSSNVKYTCVKQEFLSREMIKYDVNEITRFDFVKTVSFKIFTIP</sequence>
<gene>
    <name evidence="1" type="ORF">FWK35_00034753</name>
</gene>
<proteinExistence type="predicted"/>
<organism evidence="1 2">
    <name type="scientific">Aphis craccivora</name>
    <name type="common">Cowpea aphid</name>
    <dbReference type="NCBI Taxonomy" id="307492"/>
    <lineage>
        <taxon>Eukaryota</taxon>
        <taxon>Metazoa</taxon>
        <taxon>Ecdysozoa</taxon>
        <taxon>Arthropoda</taxon>
        <taxon>Hexapoda</taxon>
        <taxon>Insecta</taxon>
        <taxon>Pterygota</taxon>
        <taxon>Neoptera</taxon>
        <taxon>Paraneoptera</taxon>
        <taxon>Hemiptera</taxon>
        <taxon>Sternorrhyncha</taxon>
        <taxon>Aphidomorpha</taxon>
        <taxon>Aphidoidea</taxon>
        <taxon>Aphididae</taxon>
        <taxon>Aphidini</taxon>
        <taxon>Aphis</taxon>
        <taxon>Aphis</taxon>
    </lineage>
</organism>